<dbReference type="Proteomes" id="UP000290567">
    <property type="component" value="Unassembled WGS sequence"/>
</dbReference>
<protein>
    <recommendedName>
        <fullName evidence="1">Glycerol uptake operon antiterminator regulatory protein</fullName>
    </recommendedName>
</protein>
<dbReference type="PANTHER" id="PTHR35787:SF1">
    <property type="entry name" value="GLYCEROL UPTAKE OPERON ANTITERMINATOR REGULATORY PROTEIN"/>
    <property type="match status" value="1"/>
</dbReference>
<comment type="caution">
    <text evidence="2">The sequence shown here is derived from an EMBL/GenBank/DDBJ whole genome shotgun (WGS) entry which is preliminary data.</text>
</comment>
<evidence type="ECO:0000313" key="3">
    <source>
        <dbReference type="Proteomes" id="UP000290567"/>
    </source>
</evidence>
<dbReference type="GO" id="GO:0006071">
    <property type="term" value="P:glycerol metabolic process"/>
    <property type="evidence" value="ECO:0007669"/>
    <property type="project" value="UniProtKB-UniRule"/>
</dbReference>
<dbReference type="EMBL" id="BJCC01000022">
    <property type="protein sequence ID" value="GCF94764.1"/>
    <property type="molecule type" value="Genomic_DNA"/>
</dbReference>
<keyword evidence="1" id="KW-0694">RNA-binding</keyword>
<evidence type="ECO:0000256" key="1">
    <source>
        <dbReference type="PIRNR" id="PIRNR016897"/>
    </source>
</evidence>
<dbReference type="PIRSF" id="PIRSF016897">
    <property type="entry name" value="GlpP"/>
    <property type="match status" value="1"/>
</dbReference>
<gene>
    <name evidence="2" type="primary">glpP</name>
    <name evidence="2" type="ORF">NRIC_26550</name>
</gene>
<dbReference type="InterPro" id="IPR013785">
    <property type="entry name" value="Aldolase_TIM"/>
</dbReference>
<reference evidence="3" key="1">
    <citation type="submission" date="2019-02" db="EMBL/GenBank/DDBJ databases">
        <title>Draft genome sequence of Enterococcus sp. Gos25-1.</title>
        <authorList>
            <person name="Tanaka N."/>
            <person name="Shiwa Y."/>
            <person name="Fujita N."/>
        </authorList>
    </citation>
    <scope>NUCLEOTIDE SEQUENCE [LARGE SCALE GENOMIC DNA]</scope>
    <source>
        <strain evidence="3">Gos25-1</strain>
    </source>
</reference>
<dbReference type="InterPro" id="IPR006699">
    <property type="entry name" value="GlpP"/>
</dbReference>
<dbReference type="SUPFAM" id="SSF110391">
    <property type="entry name" value="GlpP-like"/>
    <property type="match status" value="1"/>
</dbReference>
<keyword evidence="3" id="KW-1185">Reference proteome</keyword>
<dbReference type="Pfam" id="PF04309">
    <property type="entry name" value="G3P_antiterm"/>
    <property type="match status" value="1"/>
</dbReference>
<dbReference type="RefSeq" id="WP_227873801.1">
    <property type="nucleotide sequence ID" value="NZ_BJCC01000022.1"/>
</dbReference>
<dbReference type="GO" id="GO:0003723">
    <property type="term" value="F:RNA binding"/>
    <property type="evidence" value="ECO:0007669"/>
    <property type="project" value="UniProtKB-KW"/>
</dbReference>
<dbReference type="AlphaFoldDB" id="A0A4P5PDW2"/>
<organism evidence="2 3">
    <name type="scientific">Enterococcus florum</name>
    <dbReference type="NCBI Taxonomy" id="2480627"/>
    <lineage>
        <taxon>Bacteria</taxon>
        <taxon>Bacillati</taxon>
        <taxon>Bacillota</taxon>
        <taxon>Bacilli</taxon>
        <taxon>Lactobacillales</taxon>
        <taxon>Enterococcaceae</taxon>
        <taxon>Enterococcus</taxon>
    </lineage>
</organism>
<keyword evidence="1" id="KW-0319">Glycerol metabolism</keyword>
<proteinExistence type="predicted"/>
<name>A0A4P5PDW2_9ENTE</name>
<accession>A0A4P5PDW2</accession>
<dbReference type="Gene3D" id="3.20.20.70">
    <property type="entry name" value="Aldolase class I"/>
    <property type="match status" value="1"/>
</dbReference>
<dbReference type="GO" id="GO:0006355">
    <property type="term" value="P:regulation of DNA-templated transcription"/>
    <property type="evidence" value="ECO:0007669"/>
    <property type="project" value="InterPro"/>
</dbReference>
<keyword evidence="1" id="KW-0804">Transcription</keyword>
<dbReference type="PANTHER" id="PTHR35787">
    <property type="entry name" value="GLYCEROL UPTAKE OPERON ANTITERMINATOR REGULATORY PROTEIN"/>
    <property type="match status" value="1"/>
</dbReference>
<sequence>MINTHELYEKLELSPVVAAVKNEEELREALTTDVEVVFVLQSHLMQLQDLAEKIKASGKVAILHVDLVKGLSSDESAIDYIKQCTSFDGIISTKSAIVRYAKRQQLLVIQRFFLLDSSALENVERQLLHTEADLVEVLPNVSPKIIKELVKQSRKPLIVGGLIRDKEDIMGALGAGGLAVSTTKGTVWSV</sequence>
<comment type="function">
    <text evidence="1">Regulates expression of the glpD operon. In the presence of glycerol 3-phosphate (G3P) causes antitermination of transcription of glpD at the inverted repeat of the leader region to enhance its transcription. Binds and stabilizes glpD leader mRNA.</text>
</comment>
<evidence type="ECO:0000313" key="2">
    <source>
        <dbReference type="EMBL" id="GCF94764.1"/>
    </source>
</evidence>
<keyword evidence="1" id="KW-0805">Transcription regulation</keyword>